<reference evidence="1" key="1">
    <citation type="submission" date="2017-02" db="UniProtKB">
        <authorList>
            <consortium name="WormBaseParasite"/>
        </authorList>
    </citation>
    <scope>IDENTIFICATION</scope>
</reference>
<organism evidence="1">
    <name type="scientific">Hydatigena taeniaeformis</name>
    <name type="common">Feline tapeworm</name>
    <name type="synonym">Taenia taeniaeformis</name>
    <dbReference type="NCBI Taxonomy" id="6205"/>
    <lineage>
        <taxon>Eukaryota</taxon>
        <taxon>Metazoa</taxon>
        <taxon>Spiralia</taxon>
        <taxon>Lophotrochozoa</taxon>
        <taxon>Platyhelminthes</taxon>
        <taxon>Cestoda</taxon>
        <taxon>Eucestoda</taxon>
        <taxon>Cyclophyllidea</taxon>
        <taxon>Taeniidae</taxon>
        <taxon>Hydatigera</taxon>
    </lineage>
</organism>
<dbReference type="WBParaSite" id="TTAC_0000302501-mRNA-1">
    <property type="protein sequence ID" value="TTAC_0000302501-mRNA-1"/>
    <property type="gene ID" value="TTAC_0000302501"/>
</dbReference>
<proteinExistence type="predicted"/>
<sequence length="169" mass="19037">LGLFEVGIGGFNLLGLIETSCRVDEVLMSKVKEEDSFMAVTMDWSGVWNALTMFEPATVSSIMWGPRLWRIRGEREFLSLKEMNTREAEDWVGSRTFSQAAPVVKTAAVQQTKSHPQVLTPAVWRGVVKNVAKKVGKAITKFAIYEAAEKAVVTAYDKASKWIKRHFRR</sequence>
<name>A0A0R3WQI5_HYDTA</name>
<evidence type="ECO:0000313" key="1">
    <source>
        <dbReference type="WBParaSite" id="TTAC_0000302501-mRNA-1"/>
    </source>
</evidence>
<protein>
    <submittedName>
        <fullName evidence="1">Senescence domain-containing protein</fullName>
    </submittedName>
</protein>
<dbReference type="AlphaFoldDB" id="A0A0R3WQI5"/>
<accession>A0A0R3WQI5</accession>